<evidence type="ECO:0000256" key="3">
    <source>
        <dbReference type="ARBA" id="ARBA00022737"/>
    </source>
</evidence>
<feature type="domain" description="C2H2-type" evidence="9">
    <location>
        <begin position="116"/>
        <end position="143"/>
    </location>
</feature>
<dbReference type="PANTHER" id="PTHR24381:SF393">
    <property type="entry name" value="CHROMATIN-LINKED ADAPTOR FOR MSL PROTEINS, ISOFORM B"/>
    <property type="match status" value="1"/>
</dbReference>
<dbReference type="GO" id="GO:0005634">
    <property type="term" value="C:nucleus"/>
    <property type="evidence" value="ECO:0007669"/>
    <property type="project" value="UniProtKB-SubCell"/>
</dbReference>
<dbReference type="Proteomes" id="UP000828390">
    <property type="component" value="Unassembled WGS sequence"/>
</dbReference>
<evidence type="ECO:0000313" key="10">
    <source>
        <dbReference type="EMBL" id="KAH3897422.1"/>
    </source>
</evidence>
<comment type="subcellular location">
    <subcellularLocation>
        <location evidence="1">Nucleus</location>
    </subcellularLocation>
</comment>
<feature type="domain" description="C2H2-type" evidence="9">
    <location>
        <begin position="48"/>
        <end position="75"/>
    </location>
</feature>
<dbReference type="Gene3D" id="3.30.160.60">
    <property type="entry name" value="Classic Zinc Finger"/>
    <property type="match status" value="4"/>
</dbReference>
<keyword evidence="4 7" id="KW-0863">Zinc-finger</keyword>
<feature type="domain" description="C2H2-type" evidence="9">
    <location>
        <begin position="88"/>
        <end position="115"/>
    </location>
</feature>
<dbReference type="EMBL" id="JAIWYP010000001">
    <property type="protein sequence ID" value="KAH3897422.1"/>
    <property type="molecule type" value="Genomic_DNA"/>
</dbReference>
<proteinExistence type="predicted"/>
<evidence type="ECO:0000259" key="9">
    <source>
        <dbReference type="PROSITE" id="PS50157"/>
    </source>
</evidence>
<evidence type="ECO:0000256" key="4">
    <source>
        <dbReference type="ARBA" id="ARBA00022771"/>
    </source>
</evidence>
<keyword evidence="3" id="KW-0677">Repeat</keyword>
<dbReference type="SMART" id="SM00355">
    <property type="entry name" value="ZnF_C2H2"/>
    <property type="match status" value="3"/>
</dbReference>
<dbReference type="AlphaFoldDB" id="A0A9D4SBW8"/>
<reference evidence="10" key="2">
    <citation type="submission" date="2020-11" db="EMBL/GenBank/DDBJ databases">
        <authorList>
            <person name="McCartney M.A."/>
            <person name="Auch B."/>
            <person name="Kono T."/>
            <person name="Mallez S."/>
            <person name="Becker A."/>
            <person name="Gohl D.M."/>
            <person name="Silverstein K.A.T."/>
            <person name="Koren S."/>
            <person name="Bechman K.B."/>
            <person name="Herman A."/>
            <person name="Abrahante J.E."/>
            <person name="Garbe J."/>
        </authorList>
    </citation>
    <scope>NUCLEOTIDE SEQUENCE</scope>
    <source>
        <strain evidence="10">Duluth1</strain>
        <tissue evidence="10">Whole animal</tissue>
    </source>
</reference>
<evidence type="ECO:0000256" key="1">
    <source>
        <dbReference type="ARBA" id="ARBA00004123"/>
    </source>
</evidence>
<sequence length="148" mass="17165">MAWQAASLREDPWYLEETPPKHPKDANTDGKADPRDTQRTNAKMVEIRQCPLCQRCFSKKKYLDQHELTHSGMKPFVCPRCGKAFTRYHCQFCHKGFAKASGLKDHVRIHTGERPFKCHVCDKRFNVKSNLVKHAMTHMDSDLFNSTT</sequence>
<dbReference type="PROSITE" id="PS00028">
    <property type="entry name" value="ZINC_FINGER_C2H2_1"/>
    <property type="match status" value="3"/>
</dbReference>
<feature type="compositionally biased region" description="Basic and acidic residues" evidence="8">
    <location>
        <begin position="8"/>
        <end position="36"/>
    </location>
</feature>
<protein>
    <recommendedName>
        <fullName evidence="9">C2H2-type domain-containing protein</fullName>
    </recommendedName>
</protein>
<dbReference type="InterPro" id="IPR036236">
    <property type="entry name" value="Znf_C2H2_sf"/>
</dbReference>
<dbReference type="FunFam" id="3.30.160.60:FF:000744">
    <property type="entry name" value="zinc finger E-box-binding homeobox 1"/>
    <property type="match status" value="1"/>
</dbReference>
<name>A0A9D4SBW8_DREPO</name>
<dbReference type="GO" id="GO:0000977">
    <property type="term" value="F:RNA polymerase II transcription regulatory region sequence-specific DNA binding"/>
    <property type="evidence" value="ECO:0007669"/>
    <property type="project" value="TreeGrafter"/>
</dbReference>
<dbReference type="GO" id="GO:0000981">
    <property type="term" value="F:DNA-binding transcription factor activity, RNA polymerase II-specific"/>
    <property type="evidence" value="ECO:0007669"/>
    <property type="project" value="TreeGrafter"/>
</dbReference>
<evidence type="ECO:0000256" key="8">
    <source>
        <dbReference type="SAM" id="MobiDB-lite"/>
    </source>
</evidence>
<evidence type="ECO:0000256" key="7">
    <source>
        <dbReference type="PROSITE-ProRule" id="PRU00042"/>
    </source>
</evidence>
<feature type="region of interest" description="Disordered" evidence="8">
    <location>
        <begin position="1"/>
        <end position="36"/>
    </location>
</feature>
<dbReference type="GO" id="GO:0008270">
    <property type="term" value="F:zinc ion binding"/>
    <property type="evidence" value="ECO:0007669"/>
    <property type="project" value="UniProtKB-KW"/>
</dbReference>
<evidence type="ECO:0000313" key="11">
    <source>
        <dbReference type="Proteomes" id="UP000828390"/>
    </source>
</evidence>
<keyword evidence="5" id="KW-0862">Zinc</keyword>
<reference evidence="10" key="1">
    <citation type="journal article" date="2019" name="bioRxiv">
        <title>The Genome of the Zebra Mussel, Dreissena polymorpha: A Resource for Invasive Species Research.</title>
        <authorList>
            <person name="McCartney M.A."/>
            <person name="Auch B."/>
            <person name="Kono T."/>
            <person name="Mallez S."/>
            <person name="Zhang Y."/>
            <person name="Obille A."/>
            <person name="Becker A."/>
            <person name="Abrahante J.E."/>
            <person name="Garbe J."/>
            <person name="Badalamenti J.P."/>
            <person name="Herman A."/>
            <person name="Mangelson H."/>
            <person name="Liachko I."/>
            <person name="Sullivan S."/>
            <person name="Sone E.D."/>
            <person name="Koren S."/>
            <person name="Silverstein K.A.T."/>
            <person name="Beckman K.B."/>
            <person name="Gohl D.M."/>
        </authorList>
    </citation>
    <scope>NUCLEOTIDE SEQUENCE</scope>
    <source>
        <strain evidence="10">Duluth1</strain>
        <tissue evidence="10">Whole animal</tissue>
    </source>
</reference>
<dbReference type="InterPro" id="IPR013087">
    <property type="entry name" value="Znf_C2H2_type"/>
</dbReference>
<dbReference type="SUPFAM" id="SSF57667">
    <property type="entry name" value="beta-beta-alpha zinc fingers"/>
    <property type="match status" value="2"/>
</dbReference>
<keyword evidence="2" id="KW-0479">Metal-binding</keyword>
<gene>
    <name evidence="10" type="ORF">DPMN_021610</name>
</gene>
<keyword evidence="11" id="KW-1185">Reference proteome</keyword>
<evidence type="ECO:0000256" key="6">
    <source>
        <dbReference type="ARBA" id="ARBA00023242"/>
    </source>
</evidence>
<evidence type="ECO:0000256" key="2">
    <source>
        <dbReference type="ARBA" id="ARBA00022723"/>
    </source>
</evidence>
<accession>A0A9D4SBW8</accession>
<dbReference type="FunFam" id="3.30.160.60:FF:000557">
    <property type="entry name" value="zinc finger and SCAN domain-containing protein 29"/>
    <property type="match status" value="1"/>
</dbReference>
<organism evidence="10 11">
    <name type="scientific">Dreissena polymorpha</name>
    <name type="common">Zebra mussel</name>
    <name type="synonym">Mytilus polymorpha</name>
    <dbReference type="NCBI Taxonomy" id="45954"/>
    <lineage>
        <taxon>Eukaryota</taxon>
        <taxon>Metazoa</taxon>
        <taxon>Spiralia</taxon>
        <taxon>Lophotrochozoa</taxon>
        <taxon>Mollusca</taxon>
        <taxon>Bivalvia</taxon>
        <taxon>Autobranchia</taxon>
        <taxon>Heteroconchia</taxon>
        <taxon>Euheterodonta</taxon>
        <taxon>Imparidentia</taxon>
        <taxon>Neoheterodontei</taxon>
        <taxon>Myida</taxon>
        <taxon>Dreissenoidea</taxon>
        <taxon>Dreissenidae</taxon>
        <taxon>Dreissena</taxon>
    </lineage>
</organism>
<dbReference type="PANTHER" id="PTHR24381">
    <property type="entry name" value="ZINC FINGER PROTEIN"/>
    <property type="match status" value="1"/>
</dbReference>
<keyword evidence="6" id="KW-0539">Nucleus</keyword>
<comment type="caution">
    <text evidence="10">The sequence shown here is derived from an EMBL/GenBank/DDBJ whole genome shotgun (WGS) entry which is preliminary data.</text>
</comment>
<evidence type="ECO:0000256" key="5">
    <source>
        <dbReference type="ARBA" id="ARBA00022833"/>
    </source>
</evidence>
<dbReference type="Pfam" id="PF00096">
    <property type="entry name" value="zf-C2H2"/>
    <property type="match status" value="3"/>
</dbReference>
<dbReference type="PROSITE" id="PS50157">
    <property type="entry name" value="ZINC_FINGER_C2H2_2"/>
    <property type="match status" value="3"/>
</dbReference>